<evidence type="ECO:0000313" key="9">
    <source>
        <dbReference type="Proteomes" id="UP001528850"/>
    </source>
</evidence>
<feature type="domain" description="Flavodoxin-like fold" evidence="7">
    <location>
        <begin position="1"/>
        <end position="188"/>
    </location>
</feature>
<comment type="function">
    <text evidence="6">Quinone reductase that provides resistance to thiol-specific stress caused by electrophilic quinones.</text>
</comment>
<dbReference type="InterPro" id="IPR003680">
    <property type="entry name" value="Flavodoxin_fold"/>
</dbReference>
<dbReference type="Gene3D" id="3.40.50.360">
    <property type="match status" value="1"/>
</dbReference>
<dbReference type="EC" id="1.7.1.17" evidence="6"/>
<comment type="caution">
    <text evidence="8">The sequence shown here is derived from an EMBL/GenBank/DDBJ whole genome shotgun (WGS) entry which is preliminary data.</text>
</comment>
<keyword evidence="4 6" id="KW-0520">NAD</keyword>
<comment type="catalytic activity">
    <reaction evidence="6">
        <text>2 a quinone + NADH + H(+) = 2 a 1,4-benzosemiquinone + NAD(+)</text>
        <dbReference type="Rhea" id="RHEA:65952"/>
        <dbReference type="ChEBI" id="CHEBI:15378"/>
        <dbReference type="ChEBI" id="CHEBI:57540"/>
        <dbReference type="ChEBI" id="CHEBI:57945"/>
        <dbReference type="ChEBI" id="CHEBI:132124"/>
        <dbReference type="ChEBI" id="CHEBI:134225"/>
    </reaction>
</comment>
<evidence type="ECO:0000256" key="6">
    <source>
        <dbReference type="HAMAP-Rule" id="MF_01216"/>
    </source>
</evidence>
<dbReference type="InterPro" id="IPR023048">
    <property type="entry name" value="NADH:quinone_OxRdtase_FMN_depd"/>
</dbReference>
<comment type="cofactor">
    <cofactor evidence="6">
        <name>FMN</name>
        <dbReference type="ChEBI" id="CHEBI:58210"/>
    </cofactor>
    <text evidence="6">Binds 1 FMN per subunit.</text>
</comment>
<dbReference type="PANTHER" id="PTHR43741">
    <property type="entry name" value="FMN-DEPENDENT NADH-AZOREDUCTASE 1"/>
    <property type="match status" value="1"/>
</dbReference>
<evidence type="ECO:0000256" key="1">
    <source>
        <dbReference type="ARBA" id="ARBA00022630"/>
    </source>
</evidence>
<dbReference type="Proteomes" id="UP001528850">
    <property type="component" value="Unassembled WGS sequence"/>
</dbReference>
<keyword evidence="1 6" id="KW-0285">Flavoprotein</keyword>
<accession>A0ABT6BBI1</accession>
<feature type="binding site" evidence="6">
    <location>
        <begin position="15"/>
        <end position="17"/>
    </location>
    <ligand>
        <name>FMN</name>
        <dbReference type="ChEBI" id="CHEBI:58210"/>
    </ligand>
</feature>
<organism evidence="8 9">
    <name type="scientific">Luteibacter sahnii</name>
    <dbReference type="NCBI Taxonomy" id="3021977"/>
    <lineage>
        <taxon>Bacteria</taxon>
        <taxon>Pseudomonadati</taxon>
        <taxon>Pseudomonadota</taxon>
        <taxon>Gammaproteobacteria</taxon>
        <taxon>Lysobacterales</taxon>
        <taxon>Rhodanobacteraceae</taxon>
        <taxon>Luteibacter</taxon>
    </lineage>
</organism>
<dbReference type="InterPro" id="IPR050104">
    <property type="entry name" value="FMN-dep_NADH:Q_OxRdtase_AzoR1"/>
</dbReference>
<proteinExistence type="inferred from homology"/>
<dbReference type="EC" id="1.6.5.-" evidence="6"/>
<evidence type="ECO:0000256" key="4">
    <source>
        <dbReference type="ARBA" id="ARBA00023027"/>
    </source>
</evidence>
<keyword evidence="2 6" id="KW-0288">FMN</keyword>
<dbReference type="InterPro" id="IPR029039">
    <property type="entry name" value="Flavoprotein-like_sf"/>
</dbReference>
<reference evidence="8 9" key="1">
    <citation type="journal article" date="2024" name="Curr. Microbiol.">
        <title>Luteibacter sahnii sp. nov., A Novel Yellow-Colored Xanthomonadin Pigment Producing Probiotic Bacterium from Healthy Rice Seed Microbiome.</title>
        <authorList>
            <person name="Jaiswal G."/>
            <person name="Rana R."/>
            <person name="Nayak P.K."/>
            <person name="Chouhan R."/>
            <person name="Gandhi S.G."/>
            <person name="Patel H.K."/>
            <person name="Patil P.B."/>
        </authorList>
    </citation>
    <scope>NUCLEOTIDE SEQUENCE [LARGE SCALE GENOMIC DNA]</scope>
    <source>
        <strain evidence="8 9">PPL201</strain>
    </source>
</reference>
<evidence type="ECO:0000313" key="8">
    <source>
        <dbReference type="EMBL" id="MDF4024612.1"/>
    </source>
</evidence>
<dbReference type="PANTHER" id="PTHR43741:SF4">
    <property type="entry name" value="FMN-DEPENDENT NADH:QUINONE OXIDOREDUCTASE"/>
    <property type="match status" value="1"/>
</dbReference>
<feature type="binding site" evidence="6">
    <location>
        <position position="9"/>
    </location>
    <ligand>
        <name>FMN</name>
        <dbReference type="ChEBI" id="CHEBI:58210"/>
    </ligand>
</feature>
<comment type="function">
    <text evidence="6">Also exhibits azoreductase activity. Catalyzes the reductive cleavage of the azo bond in aromatic azo compounds to the corresponding amines.</text>
</comment>
<comment type="catalytic activity">
    <reaction evidence="5">
        <text>N,N-dimethyl-1,4-phenylenediamine + anthranilate + 2 NAD(+) = 2-(4-dimethylaminophenyl)diazenylbenzoate + 2 NADH + 2 H(+)</text>
        <dbReference type="Rhea" id="RHEA:55872"/>
        <dbReference type="ChEBI" id="CHEBI:15378"/>
        <dbReference type="ChEBI" id="CHEBI:15783"/>
        <dbReference type="ChEBI" id="CHEBI:16567"/>
        <dbReference type="ChEBI" id="CHEBI:57540"/>
        <dbReference type="ChEBI" id="CHEBI:57945"/>
        <dbReference type="ChEBI" id="CHEBI:71579"/>
        <dbReference type="EC" id="1.7.1.17"/>
    </reaction>
    <physiologicalReaction direction="right-to-left" evidence="5">
        <dbReference type="Rhea" id="RHEA:55874"/>
    </physiologicalReaction>
</comment>
<feature type="binding site" evidence="6">
    <location>
        <begin position="83"/>
        <end position="86"/>
    </location>
    <ligand>
        <name>FMN</name>
        <dbReference type="ChEBI" id="CHEBI:58210"/>
    </ligand>
</feature>
<dbReference type="EMBL" id="JARJJS010000001">
    <property type="protein sequence ID" value="MDF4024612.1"/>
    <property type="molecule type" value="Genomic_DNA"/>
</dbReference>
<dbReference type="HAMAP" id="MF_01216">
    <property type="entry name" value="Azoreductase_type1"/>
    <property type="match status" value="1"/>
</dbReference>
<gene>
    <name evidence="6" type="primary">azoR</name>
    <name evidence="8" type="ORF">P3W24_06530</name>
</gene>
<comment type="subunit">
    <text evidence="6">Homodimer.</text>
</comment>
<evidence type="ECO:0000256" key="5">
    <source>
        <dbReference type="ARBA" id="ARBA00048542"/>
    </source>
</evidence>
<comment type="similarity">
    <text evidence="6">Belongs to the azoreductase type 1 family.</text>
</comment>
<protein>
    <recommendedName>
        <fullName evidence="6">FMN dependent NADH:quinone oxidoreductase</fullName>
        <ecNumber evidence="6">1.6.5.-</ecNumber>
    </recommendedName>
    <alternativeName>
        <fullName evidence="6">Azo-dye reductase</fullName>
    </alternativeName>
    <alternativeName>
        <fullName evidence="6">FMN-dependent NADH-azo compound oxidoreductase</fullName>
    </alternativeName>
    <alternativeName>
        <fullName evidence="6">FMN-dependent NADH-azoreductase</fullName>
        <ecNumber evidence="6">1.7.1.17</ecNumber>
    </alternativeName>
</protein>
<evidence type="ECO:0000256" key="2">
    <source>
        <dbReference type="ARBA" id="ARBA00022643"/>
    </source>
</evidence>
<evidence type="ECO:0000259" key="7">
    <source>
        <dbReference type="Pfam" id="PF02525"/>
    </source>
</evidence>
<keyword evidence="3 6" id="KW-0560">Oxidoreductase</keyword>
<feature type="binding site" evidence="6">
    <location>
        <begin position="127"/>
        <end position="130"/>
    </location>
    <ligand>
        <name>FMN</name>
        <dbReference type="ChEBI" id="CHEBI:58210"/>
    </ligand>
</feature>
<name>A0ABT6BBI1_9GAMM</name>
<sequence length="196" mass="20830">MKVLHVDASALGDHSVSRRLTAAIVSGLERQHPGVSVTYRDVHAEPLDHWGLPGDKQDAAAPEDDKALQEFLDADVVVIGSPMYNFTISSSLKAWIDRIAVAGKTFRYTASGPEGLAKGKRVIVGLSRGGMYPAGSPAGAMDFQEPYLRTLFGFLGVTDVAFVRAEGLALGDEHKAKAIDTALADVDRVVALSRAA</sequence>
<keyword evidence="9" id="KW-1185">Reference proteome</keyword>
<dbReference type="Pfam" id="PF02525">
    <property type="entry name" value="Flavodoxin_2"/>
    <property type="match status" value="1"/>
</dbReference>
<dbReference type="SUPFAM" id="SSF52218">
    <property type="entry name" value="Flavoproteins"/>
    <property type="match status" value="1"/>
</dbReference>
<evidence type="ECO:0000256" key="3">
    <source>
        <dbReference type="ARBA" id="ARBA00023002"/>
    </source>
</evidence>